<feature type="transmembrane region" description="Helical" evidence="1">
    <location>
        <begin position="89"/>
        <end position="117"/>
    </location>
</feature>
<sequence>MALRDDPSSYSTLSTVMPSSVSADIAVPRKSQRPKVGHMFSRSTNLPLTWILQKRDASSALLPRQTNVPVADAATSTEPIQQAGGRETYGGTCLFLCIAMAVSATLVVLIAASVALLCGRPWFKCKRCVTDNLSAAEEQKWPISSMKTYEGCPPWLLSIPEQPQQQAEQQQCLASQQEQSWSPVTTLANGQNDVVSPMDFQTWNGSQHTYQVSPTTTQLSPLVHFGTNQSHQGHPEWQYLAELPTTPDRGTTPLPSYPAAMADAHLPPRFSWTGEEEASYRPSSWMKR</sequence>
<keyword evidence="3" id="KW-1185">Reference proteome</keyword>
<reference evidence="2 3" key="1">
    <citation type="journal article" date="2016" name="Genome Biol. Evol.">
        <title>Divergent and convergent evolution of fungal pathogenicity.</title>
        <authorList>
            <person name="Shang Y."/>
            <person name="Xiao G."/>
            <person name="Zheng P."/>
            <person name="Cen K."/>
            <person name="Zhan S."/>
            <person name="Wang C."/>
        </authorList>
    </citation>
    <scope>NUCLEOTIDE SEQUENCE [LARGE SCALE GENOMIC DNA]</scope>
    <source>
        <strain evidence="2 3">RCEF 4871</strain>
    </source>
</reference>
<evidence type="ECO:0000313" key="2">
    <source>
        <dbReference type="EMBL" id="OAA38631.1"/>
    </source>
</evidence>
<evidence type="ECO:0000256" key="1">
    <source>
        <dbReference type="SAM" id="Phobius"/>
    </source>
</evidence>
<dbReference type="Proteomes" id="UP000243498">
    <property type="component" value="Unassembled WGS sequence"/>
</dbReference>
<keyword evidence="1" id="KW-0472">Membrane</keyword>
<evidence type="ECO:0000313" key="3">
    <source>
        <dbReference type="Proteomes" id="UP000243498"/>
    </source>
</evidence>
<name>A0A167A7L7_METRR</name>
<comment type="caution">
    <text evidence="2">The sequence shown here is derived from an EMBL/GenBank/DDBJ whole genome shotgun (WGS) entry which is preliminary data.</text>
</comment>
<dbReference type="AlphaFoldDB" id="A0A167A7L7"/>
<organism evidence="2 3">
    <name type="scientific">Metarhizium rileyi (strain RCEF 4871)</name>
    <name type="common">Nomuraea rileyi</name>
    <dbReference type="NCBI Taxonomy" id="1649241"/>
    <lineage>
        <taxon>Eukaryota</taxon>
        <taxon>Fungi</taxon>
        <taxon>Dikarya</taxon>
        <taxon>Ascomycota</taxon>
        <taxon>Pezizomycotina</taxon>
        <taxon>Sordariomycetes</taxon>
        <taxon>Hypocreomycetidae</taxon>
        <taxon>Hypocreales</taxon>
        <taxon>Clavicipitaceae</taxon>
        <taxon>Metarhizium</taxon>
    </lineage>
</organism>
<gene>
    <name evidence="2" type="ORF">NOR_06659</name>
</gene>
<accession>A0A167A7L7</accession>
<keyword evidence="1" id="KW-0812">Transmembrane</keyword>
<keyword evidence="1" id="KW-1133">Transmembrane helix</keyword>
<dbReference type="OrthoDB" id="4940775at2759"/>
<dbReference type="OMA" id="PSSWMKR"/>
<dbReference type="EMBL" id="AZHC01000025">
    <property type="protein sequence ID" value="OAA38631.1"/>
    <property type="molecule type" value="Genomic_DNA"/>
</dbReference>
<protein>
    <submittedName>
        <fullName evidence="2">Uncharacterized protein</fullName>
    </submittedName>
</protein>
<proteinExistence type="predicted"/>